<proteinExistence type="predicted"/>
<evidence type="ECO:0000256" key="1">
    <source>
        <dbReference type="SAM" id="SignalP"/>
    </source>
</evidence>
<dbReference type="Pfam" id="PF13501">
    <property type="entry name" value="SoxY"/>
    <property type="match status" value="1"/>
</dbReference>
<feature type="chain" id="PRO_5026166663" evidence="1">
    <location>
        <begin position="29"/>
        <end position="151"/>
    </location>
</feature>
<feature type="signal peptide" evidence="1">
    <location>
        <begin position="1"/>
        <end position="28"/>
    </location>
</feature>
<name>A0A6G7VGV0_9GAMM</name>
<evidence type="ECO:0000313" key="4">
    <source>
        <dbReference type="Proteomes" id="UP000502699"/>
    </source>
</evidence>
<keyword evidence="1" id="KW-0732">Signal</keyword>
<dbReference type="Gene3D" id="2.60.40.2470">
    <property type="entry name" value="SoxY domain"/>
    <property type="match status" value="1"/>
</dbReference>
<evidence type="ECO:0000259" key="2">
    <source>
        <dbReference type="Pfam" id="PF13501"/>
    </source>
</evidence>
<keyword evidence="4" id="KW-1185">Reference proteome</keyword>
<reference evidence="4" key="1">
    <citation type="submission" date="2020-01" db="EMBL/GenBank/DDBJ databases">
        <title>Caldichromatium gen. nov., sp. nov., a thermophilic purple sulfur bacterium member of the family Chromatiaceae isolated from Nakabusa hot spring, Japan.</title>
        <authorList>
            <person name="Saini M.K."/>
            <person name="Hanada S."/>
            <person name="Tank M."/>
        </authorList>
    </citation>
    <scope>NUCLEOTIDE SEQUENCE [LARGE SCALE GENOMIC DNA]</scope>
    <source>
        <strain evidence="4">No.7</strain>
    </source>
</reference>
<dbReference type="InterPro" id="IPR016568">
    <property type="entry name" value="Sulphur_oxidation_SoxY"/>
</dbReference>
<dbReference type="NCBIfam" id="TIGR04488">
    <property type="entry name" value="SoxY_true_GGCGG"/>
    <property type="match status" value="1"/>
</dbReference>
<evidence type="ECO:0000313" key="3">
    <source>
        <dbReference type="EMBL" id="QIK39172.1"/>
    </source>
</evidence>
<organism evidence="3 4">
    <name type="scientific">Caldichromatium japonicum</name>
    <dbReference type="NCBI Taxonomy" id="2699430"/>
    <lineage>
        <taxon>Bacteria</taxon>
        <taxon>Pseudomonadati</taxon>
        <taxon>Pseudomonadota</taxon>
        <taxon>Gammaproteobacteria</taxon>
        <taxon>Chromatiales</taxon>
        <taxon>Chromatiaceae</taxon>
        <taxon>Caldichromatium</taxon>
    </lineage>
</organism>
<dbReference type="InterPro" id="IPR038162">
    <property type="entry name" value="SoxY_sf"/>
</dbReference>
<accession>A0A6G7VGV0</accession>
<gene>
    <name evidence="3" type="primary">soxY</name>
    <name evidence="3" type="ORF">GWK36_09070</name>
</gene>
<dbReference type="Proteomes" id="UP000502699">
    <property type="component" value="Chromosome"/>
</dbReference>
<dbReference type="EMBL" id="CP048029">
    <property type="protein sequence ID" value="QIK39172.1"/>
    <property type="molecule type" value="Genomic_DNA"/>
</dbReference>
<dbReference type="InterPro" id="IPR032711">
    <property type="entry name" value="SoxY"/>
</dbReference>
<protein>
    <submittedName>
        <fullName evidence="3">Thiosulfate oxidation carrier protein SoxY</fullName>
    </submittedName>
</protein>
<dbReference type="AlphaFoldDB" id="A0A6G7VGV0"/>
<dbReference type="PIRSF" id="PIRSF010312">
    <property type="entry name" value="Sulphur_oxidation_SoxY"/>
    <property type="match status" value="1"/>
</dbReference>
<dbReference type="KEGG" id="cjap:GWK36_09070"/>
<feature type="domain" description="Ig-like SoxY" evidence="2">
    <location>
        <begin position="47"/>
        <end position="149"/>
    </location>
</feature>
<sequence length="151" mass="16029">MIDRKRRTLILGALTGCSAWLASRLALAGWNADAFHSKDITSALKGLLGMESAETSERIQIKAPDIAENGAVVPITVETDLPDVRSITLVAAKNPNPLVASFEFVDPSVTPFVSTRIKMAETADLIAVVQSGDKFYQNARTVKVTIGGCGG</sequence>